<keyword evidence="1" id="KW-1133">Transmembrane helix</keyword>
<organism evidence="2 3">
    <name type="scientific">Lonsdalea populi</name>
    <dbReference type="NCBI Taxonomy" id="1172565"/>
    <lineage>
        <taxon>Bacteria</taxon>
        <taxon>Pseudomonadati</taxon>
        <taxon>Pseudomonadota</taxon>
        <taxon>Gammaproteobacteria</taxon>
        <taxon>Enterobacterales</taxon>
        <taxon>Pectobacteriaceae</taxon>
        <taxon>Lonsdalea</taxon>
    </lineage>
</organism>
<dbReference type="EMBL" id="RJUJ01000011">
    <property type="protein sequence ID" value="ROH78777.1"/>
    <property type="molecule type" value="Genomic_DNA"/>
</dbReference>
<gene>
    <name evidence="2" type="ORF">EC392_11910</name>
</gene>
<accession>A0A3N0UDZ0</accession>
<keyword evidence="1" id="KW-0472">Membrane</keyword>
<sequence length="99" mass="11132">MLAKGKDQISFGLWALGFGLWALGFGLWALGFGLWAEYQALVSPITTAARYDCGRRYVSKSAFTARSGRYQCRESRNAAPSFFHQIRKPAEYQWGSART</sequence>
<protein>
    <submittedName>
        <fullName evidence="2">Uncharacterized protein</fullName>
    </submittedName>
</protein>
<dbReference type="Proteomes" id="UP000274511">
    <property type="component" value="Unassembled WGS sequence"/>
</dbReference>
<dbReference type="AlphaFoldDB" id="A0A3N0UDZ0"/>
<evidence type="ECO:0000313" key="3">
    <source>
        <dbReference type="Proteomes" id="UP000274511"/>
    </source>
</evidence>
<name>A0A3N0UDZ0_9GAMM</name>
<evidence type="ECO:0000313" key="2">
    <source>
        <dbReference type="EMBL" id="ROH78777.1"/>
    </source>
</evidence>
<keyword evidence="1" id="KW-0812">Transmembrane</keyword>
<evidence type="ECO:0000256" key="1">
    <source>
        <dbReference type="SAM" id="Phobius"/>
    </source>
</evidence>
<reference evidence="2 3" key="1">
    <citation type="submission" date="2018-10" db="EMBL/GenBank/DDBJ databases">
        <title>New species genome.</title>
        <authorList>
            <person name="Li Y."/>
        </authorList>
    </citation>
    <scope>NUCLEOTIDE SEQUENCE [LARGE SCALE GENOMIC DNA]</scope>
    <source>
        <strain evidence="2 3">L6_4B</strain>
    </source>
</reference>
<comment type="caution">
    <text evidence="2">The sequence shown here is derived from an EMBL/GenBank/DDBJ whole genome shotgun (WGS) entry which is preliminary data.</text>
</comment>
<feature type="transmembrane region" description="Helical" evidence="1">
    <location>
        <begin position="12"/>
        <end position="36"/>
    </location>
</feature>
<proteinExistence type="predicted"/>